<dbReference type="PANTHER" id="PTHR34109:SF1">
    <property type="entry name" value="VOC DOMAIN-CONTAINING PROTEIN"/>
    <property type="match status" value="1"/>
</dbReference>
<dbReference type="Gene3D" id="3.30.720.110">
    <property type="match status" value="1"/>
</dbReference>
<accession>A0A2U1JYL7</accession>
<proteinExistence type="predicted"/>
<dbReference type="Gene3D" id="3.30.720.120">
    <property type="match status" value="1"/>
</dbReference>
<evidence type="ECO:0000259" key="1">
    <source>
        <dbReference type="PROSITE" id="PS51819"/>
    </source>
</evidence>
<reference evidence="2 3" key="1">
    <citation type="submission" date="2018-04" db="EMBL/GenBank/DDBJ databases">
        <title>Camelliibacillus theae gen. nov., sp. nov., isolated from Pu'er tea.</title>
        <authorList>
            <person name="Niu L."/>
        </authorList>
    </citation>
    <scope>NUCLEOTIDE SEQUENCE [LARGE SCALE GENOMIC DNA]</scope>
    <source>
        <strain evidence="2 3">T8</strain>
    </source>
</reference>
<dbReference type="OrthoDB" id="9795306at2"/>
<keyword evidence="2" id="KW-0560">Oxidoreductase</keyword>
<feature type="domain" description="VOC" evidence="1">
    <location>
        <begin position="9"/>
        <end position="127"/>
    </location>
</feature>
<dbReference type="PROSITE" id="PS51819">
    <property type="entry name" value="VOC"/>
    <property type="match status" value="1"/>
</dbReference>
<dbReference type="Proteomes" id="UP000245998">
    <property type="component" value="Unassembled WGS sequence"/>
</dbReference>
<dbReference type="GO" id="GO:0051213">
    <property type="term" value="F:dioxygenase activity"/>
    <property type="evidence" value="ECO:0007669"/>
    <property type="project" value="UniProtKB-KW"/>
</dbReference>
<gene>
    <name evidence="2" type="ORF">DCC39_11955</name>
</gene>
<dbReference type="EMBL" id="QCZG01000025">
    <property type="protein sequence ID" value="PWA10044.1"/>
    <property type="molecule type" value="Genomic_DNA"/>
</dbReference>
<evidence type="ECO:0000313" key="3">
    <source>
        <dbReference type="Proteomes" id="UP000245998"/>
    </source>
</evidence>
<dbReference type="CDD" id="cd07246">
    <property type="entry name" value="VOC_like"/>
    <property type="match status" value="1"/>
</dbReference>
<keyword evidence="2" id="KW-0223">Dioxygenase</keyword>
<dbReference type="PANTHER" id="PTHR34109">
    <property type="entry name" value="BNAUNNG04460D PROTEIN-RELATED"/>
    <property type="match status" value="1"/>
</dbReference>
<protein>
    <submittedName>
        <fullName evidence="2">Extradiol dioxygenase</fullName>
    </submittedName>
</protein>
<dbReference type="SUPFAM" id="SSF54593">
    <property type="entry name" value="Glyoxalase/Bleomycin resistance protein/Dihydroxybiphenyl dioxygenase"/>
    <property type="match status" value="1"/>
</dbReference>
<comment type="caution">
    <text evidence="2">The sequence shown here is derived from an EMBL/GenBank/DDBJ whole genome shotgun (WGS) entry which is preliminary data.</text>
</comment>
<sequence length="128" mass="14503">MESTFKPNGYNSLSPYFVVDGAQKFVDLMVNLFNAKELRRYDMPDGTIMHLEIQIDDTVIMVGDSSEQFPTNHLLVHVYVSNVDEVFSKALELGCAPIEEPKEREGDPDRRGSFRDFAGNIWSVATQI</sequence>
<dbReference type="AlphaFoldDB" id="A0A2U1JYL7"/>
<evidence type="ECO:0000313" key="2">
    <source>
        <dbReference type="EMBL" id="PWA10044.1"/>
    </source>
</evidence>
<organism evidence="2 3">
    <name type="scientific">Pueribacillus theae</name>
    <dbReference type="NCBI Taxonomy" id="2171751"/>
    <lineage>
        <taxon>Bacteria</taxon>
        <taxon>Bacillati</taxon>
        <taxon>Bacillota</taxon>
        <taxon>Bacilli</taxon>
        <taxon>Bacillales</taxon>
        <taxon>Bacillaceae</taxon>
        <taxon>Pueribacillus</taxon>
    </lineage>
</organism>
<dbReference type="InterPro" id="IPR037523">
    <property type="entry name" value="VOC_core"/>
</dbReference>
<keyword evidence="3" id="KW-1185">Reference proteome</keyword>
<name>A0A2U1JYL7_9BACI</name>
<dbReference type="InterPro" id="IPR029068">
    <property type="entry name" value="Glyas_Bleomycin-R_OHBP_Dase"/>
</dbReference>